<dbReference type="EMBL" id="FN653023">
    <property type="protein sequence ID" value="CBY18208.1"/>
    <property type="molecule type" value="Genomic_DNA"/>
</dbReference>
<dbReference type="GO" id="GO:0008270">
    <property type="term" value="F:zinc ion binding"/>
    <property type="evidence" value="ECO:0007669"/>
    <property type="project" value="UniProtKB-KW"/>
</dbReference>
<gene>
    <name evidence="3" type="ORF">GSOID_T00017846001</name>
</gene>
<keyword evidence="1" id="KW-0862">Zinc</keyword>
<organism evidence="3">
    <name type="scientific">Oikopleura dioica</name>
    <name type="common">Tunicate</name>
    <dbReference type="NCBI Taxonomy" id="34765"/>
    <lineage>
        <taxon>Eukaryota</taxon>
        <taxon>Metazoa</taxon>
        <taxon>Chordata</taxon>
        <taxon>Tunicata</taxon>
        <taxon>Appendicularia</taxon>
        <taxon>Copelata</taxon>
        <taxon>Oikopleuridae</taxon>
        <taxon>Oikopleura</taxon>
    </lineage>
</organism>
<dbReference type="SMART" id="SM00355">
    <property type="entry name" value="ZnF_C2H2"/>
    <property type="match status" value="3"/>
</dbReference>
<keyword evidence="1" id="KW-0863">Zinc-finger</keyword>
<dbReference type="Proteomes" id="UP000001307">
    <property type="component" value="Unassembled WGS sequence"/>
</dbReference>
<evidence type="ECO:0000313" key="4">
    <source>
        <dbReference type="Proteomes" id="UP000001307"/>
    </source>
</evidence>
<keyword evidence="4" id="KW-1185">Reference proteome</keyword>
<dbReference type="InterPro" id="IPR013087">
    <property type="entry name" value="Znf_C2H2_type"/>
</dbReference>
<proteinExistence type="predicted"/>
<dbReference type="PROSITE" id="PS50157">
    <property type="entry name" value="ZINC_FINGER_C2H2_2"/>
    <property type="match status" value="1"/>
</dbReference>
<sequence length="182" mass="20785">MGNEETLIPIRILPKQNFEKSNTLSSTKKRRRDPTIITESALQFECKLCKIPLGSSSDGIVHFRSLHPENELQIECSLKCNQNPSPEKRIRENESTPVLSQRVICRLCDFQAYSSDQLELHIKNCHIPLSKSIGDVGKRARGSGRMLSCPICFKRFIKESKFDAHAESHTIQDVVEKSYERL</sequence>
<evidence type="ECO:0000313" key="3">
    <source>
        <dbReference type="EMBL" id="CBY18208.1"/>
    </source>
</evidence>
<dbReference type="InParanoid" id="E4X3K4"/>
<evidence type="ECO:0000259" key="2">
    <source>
        <dbReference type="PROSITE" id="PS50157"/>
    </source>
</evidence>
<accession>E4X3K4</accession>
<protein>
    <recommendedName>
        <fullName evidence="2">C2H2-type domain-containing protein</fullName>
    </recommendedName>
</protein>
<dbReference type="Gene3D" id="3.30.160.60">
    <property type="entry name" value="Classic Zinc Finger"/>
    <property type="match status" value="1"/>
</dbReference>
<dbReference type="OrthoDB" id="3069995at2759"/>
<name>E4X3K4_OIKDI</name>
<reference evidence="3" key="1">
    <citation type="journal article" date="2010" name="Science">
        <title>Plasticity of animal genome architecture unmasked by rapid evolution of a pelagic tunicate.</title>
        <authorList>
            <person name="Denoeud F."/>
            <person name="Henriet S."/>
            <person name="Mungpakdee S."/>
            <person name="Aury J.M."/>
            <person name="Da Silva C."/>
            <person name="Brinkmann H."/>
            <person name="Mikhaleva J."/>
            <person name="Olsen L.C."/>
            <person name="Jubin C."/>
            <person name="Canestro C."/>
            <person name="Bouquet J.M."/>
            <person name="Danks G."/>
            <person name="Poulain J."/>
            <person name="Campsteijn C."/>
            <person name="Adamski M."/>
            <person name="Cross I."/>
            <person name="Yadetie F."/>
            <person name="Muffato M."/>
            <person name="Louis A."/>
            <person name="Butcher S."/>
            <person name="Tsagkogeorga G."/>
            <person name="Konrad A."/>
            <person name="Singh S."/>
            <person name="Jensen M.F."/>
            <person name="Cong E.H."/>
            <person name="Eikeseth-Otteraa H."/>
            <person name="Noel B."/>
            <person name="Anthouard V."/>
            <person name="Porcel B.M."/>
            <person name="Kachouri-Lafond R."/>
            <person name="Nishino A."/>
            <person name="Ugolini M."/>
            <person name="Chourrout P."/>
            <person name="Nishida H."/>
            <person name="Aasland R."/>
            <person name="Huzurbazar S."/>
            <person name="Westhof E."/>
            <person name="Delsuc F."/>
            <person name="Lehrach H."/>
            <person name="Reinhardt R."/>
            <person name="Weissenbach J."/>
            <person name="Roy S.W."/>
            <person name="Artiguenave F."/>
            <person name="Postlethwait J.H."/>
            <person name="Manak J.R."/>
            <person name="Thompson E.M."/>
            <person name="Jaillon O."/>
            <person name="Du Pasquier L."/>
            <person name="Boudinot P."/>
            <person name="Liberles D.A."/>
            <person name="Volff J.N."/>
            <person name="Philippe H."/>
            <person name="Lenhard B."/>
            <person name="Roest Crollius H."/>
            <person name="Wincker P."/>
            <person name="Chourrout D."/>
        </authorList>
    </citation>
    <scope>NUCLEOTIDE SEQUENCE [LARGE SCALE GENOMIC DNA]</scope>
</reference>
<evidence type="ECO:0000256" key="1">
    <source>
        <dbReference type="PROSITE-ProRule" id="PRU00042"/>
    </source>
</evidence>
<dbReference type="PROSITE" id="PS00028">
    <property type="entry name" value="ZINC_FINGER_C2H2_1"/>
    <property type="match status" value="2"/>
</dbReference>
<dbReference type="AlphaFoldDB" id="E4X3K4"/>
<feature type="domain" description="C2H2-type" evidence="2">
    <location>
        <begin position="147"/>
        <end position="174"/>
    </location>
</feature>
<keyword evidence="1" id="KW-0479">Metal-binding</keyword>